<keyword evidence="4 5" id="KW-0472">Membrane</keyword>
<reference evidence="8" key="1">
    <citation type="journal article" date="2016" name="Proc. Natl. Acad. Sci. U.S.A.">
        <title>Comparative genomics of biotechnologically important yeasts.</title>
        <authorList>
            <person name="Riley R."/>
            <person name="Haridas S."/>
            <person name="Wolfe K.H."/>
            <person name="Lopes M.R."/>
            <person name="Hittinger C.T."/>
            <person name="Goeker M."/>
            <person name="Salamov A.A."/>
            <person name="Wisecaver J.H."/>
            <person name="Long T.M."/>
            <person name="Calvey C.H."/>
            <person name="Aerts A.L."/>
            <person name="Barry K.W."/>
            <person name="Choi C."/>
            <person name="Clum A."/>
            <person name="Coughlan A.Y."/>
            <person name="Deshpande S."/>
            <person name="Douglass A.P."/>
            <person name="Hanson S.J."/>
            <person name="Klenk H.-P."/>
            <person name="LaButti K.M."/>
            <person name="Lapidus A."/>
            <person name="Lindquist E.A."/>
            <person name="Lipzen A.M."/>
            <person name="Meier-Kolthoff J.P."/>
            <person name="Ohm R.A."/>
            <person name="Otillar R.P."/>
            <person name="Pangilinan J.L."/>
            <person name="Peng Y."/>
            <person name="Rokas A."/>
            <person name="Rosa C.A."/>
            <person name="Scheuner C."/>
            <person name="Sibirny A.A."/>
            <person name="Slot J.C."/>
            <person name="Stielow J.B."/>
            <person name="Sun H."/>
            <person name="Kurtzman C.P."/>
            <person name="Blackwell M."/>
            <person name="Grigoriev I.V."/>
            <person name="Jeffries T.W."/>
        </authorList>
    </citation>
    <scope>NUCLEOTIDE SEQUENCE [LARGE SCALE GENOMIC DNA]</scope>
    <source>
        <strain evidence="8">NRRL Y-1626</strain>
    </source>
</reference>
<feature type="transmembrane region" description="Helical" evidence="5">
    <location>
        <begin position="458"/>
        <end position="478"/>
    </location>
</feature>
<evidence type="ECO:0000313" key="7">
    <source>
        <dbReference type="EMBL" id="OBA28144.1"/>
    </source>
</evidence>
<dbReference type="InterPro" id="IPR050524">
    <property type="entry name" value="APC_YAT"/>
</dbReference>
<feature type="domain" description="Amino acid permease/ SLC12A" evidence="6">
    <location>
        <begin position="13"/>
        <end position="485"/>
    </location>
</feature>
<feature type="transmembrane region" description="Helical" evidence="5">
    <location>
        <begin position="422"/>
        <end position="446"/>
    </location>
</feature>
<feature type="transmembrane region" description="Helical" evidence="5">
    <location>
        <begin position="12"/>
        <end position="30"/>
    </location>
</feature>
<dbReference type="GO" id="GO:0015171">
    <property type="term" value="F:amino acid transmembrane transporter activity"/>
    <property type="evidence" value="ECO:0007669"/>
    <property type="project" value="TreeGrafter"/>
</dbReference>
<dbReference type="Gene3D" id="1.20.1740.10">
    <property type="entry name" value="Amino acid/polyamine transporter I"/>
    <property type="match status" value="1"/>
</dbReference>
<keyword evidence="2 5" id="KW-0812">Transmembrane</keyword>
<evidence type="ECO:0000259" key="6">
    <source>
        <dbReference type="Pfam" id="PF00324"/>
    </source>
</evidence>
<evidence type="ECO:0000256" key="3">
    <source>
        <dbReference type="ARBA" id="ARBA00022989"/>
    </source>
</evidence>
<evidence type="ECO:0000256" key="2">
    <source>
        <dbReference type="ARBA" id="ARBA00022692"/>
    </source>
</evidence>
<feature type="transmembrane region" description="Helical" evidence="5">
    <location>
        <begin position="153"/>
        <end position="174"/>
    </location>
</feature>
<proteinExistence type="predicted"/>
<dbReference type="AlphaFoldDB" id="A0A1B7THB2"/>
<dbReference type="GO" id="GO:0016020">
    <property type="term" value="C:membrane"/>
    <property type="evidence" value="ECO:0007669"/>
    <property type="project" value="UniProtKB-SubCell"/>
</dbReference>
<gene>
    <name evidence="7" type="ORF">HANVADRAFT_16253</name>
</gene>
<keyword evidence="3 5" id="KW-1133">Transmembrane helix</keyword>
<evidence type="ECO:0000256" key="1">
    <source>
        <dbReference type="ARBA" id="ARBA00004141"/>
    </source>
</evidence>
<evidence type="ECO:0000256" key="4">
    <source>
        <dbReference type="ARBA" id="ARBA00023136"/>
    </source>
</evidence>
<feature type="transmembrane region" description="Helical" evidence="5">
    <location>
        <begin position="249"/>
        <end position="268"/>
    </location>
</feature>
<protein>
    <recommendedName>
        <fullName evidence="6">Amino acid permease/ SLC12A domain-containing protein</fullName>
    </recommendedName>
</protein>
<evidence type="ECO:0000256" key="5">
    <source>
        <dbReference type="SAM" id="Phobius"/>
    </source>
</evidence>
<feature type="non-terminal residue" evidence="7">
    <location>
        <position position="1"/>
    </location>
</feature>
<feature type="non-terminal residue" evidence="7">
    <location>
        <position position="487"/>
    </location>
</feature>
<dbReference type="OrthoDB" id="3900342at2759"/>
<feature type="transmembrane region" description="Helical" evidence="5">
    <location>
        <begin position="37"/>
        <end position="58"/>
    </location>
</feature>
<dbReference type="Proteomes" id="UP000092321">
    <property type="component" value="Unassembled WGS sequence"/>
</dbReference>
<feature type="transmembrane region" description="Helical" evidence="5">
    <location>
        <begin position="123"/>
        <end position="141"/>
    </location>
</feature>
<feature type="transmembrane region" description="Helical" evidence="5">
    <location>
        <begin position="206"/>
        <end position="228"/>
    </location>
</feature>
<comment type="caution">
    <text evidence="7">The sequence shown here is derived from an EMBL/GenBank/DDBJ whole genome shotgun (WGS) entry which is preliminary data.</text>
</comment>
<evidence type="ECO:0000313" key="8">
    <source>
        <dbReference type="Proteomes" id="UP000092321"/>
    </source>
</evidence>
<dbReference type="EMBL" id="LXPE01000005">
    <property type="protein sequence ID" value="OBA28144.1"/>
    <property type="molecule type" value="Genomic_DNA"/>
</dbReference>
<dbReference type="PANTHER" id="PTHR43341:SF17">
    <property type="entry name" value="GENERAL AMINO ACID PERMEASE AGP1-RELATED"/>
    <property type="match status" value="1"/>
</dbReference>
<sequence length="487" mass="54372">KNEKVKTSITERHVIMSSLTCGMGMGIFFASAQQLSCAGAISIIISYSIVGVMIALMYQSCCELIVSFPGITLVDYAMIFIDESLGYAVSILYCLNQLIIFPLEIISAVMITETYIDLKNWKWCAVSFYCGLGCLLSFLNSKVYAEAEFILNFTKLVIMVLFLILGTLAVFGVIGNNSPIVNDINNGFINPGGLNTQSDGLLIKKIISIFIISIFSCAGIEYSAMALLEQNKNNVTRVVKKASYLIIGRFLFFYIAPFSIIGALVPYTNPNLFGSDSMKKDPTILAESPFVLAFKLHNIKFLPLVINIVIILSLISVSNSALHTSSANLLTLCENFQIPRWVGKKNYGKPLRSYFISIAFGCLAFLIYLPNSETVFTYMVSVGGLSTMILWTIICISHIRFRYYLARAGIHASKLKYRSPTGIIGSFIAILINMVLFCLTFWTSLWPVGEKELSTKNFLQVYLGIPVFVSLFILHKLYTKFWRLKDR</sequence>
<name>A0A1B7THB2_9ASCO</name>
<feature type="transmembrane region" description="Helical" evidence="5">
    <location>
        <begin position="351"/>
        <end position="369"/>
    </location>
</feature>
<dbReference type="Pfam" id="PF00324">
    <property type="entry name" value="AA_permease"/>
    <property type="match status" value="1"/>
</dbReference>
<keyword evidence="8" id="KW-1185">Reference proteome</keyword>
<feature type="transmembrane region" description="Helical" evidence="5">
    <location>
        <begin position="88"/>
        <end position="111"/>
    </location>
</feature>
<feature type="transmembrane region" description="Helical" evidence="5">
    <location>
        <begin position="375"/>
        <end position="401"/>
    </location>
</feature>
<organism evidence="7 8">
    <name type="scientific">Hanseniaspora valbyensis NRRL Y-1626</name>
    <dbReference type="NCBI Taxonomy" id="766949"/>
    <lineage>
        <taxon>Eukaryota</taxon>
        <taxon>Fungi</taxon>
        <taxon>Dikarya</taxon>
        <taxon>Ascomycota</taxon>
        <taxon>Saccharomycotina</taxon>
        <taxon>Saccharomycetes</taxon>
        <taxon>Saccharomycodales</taxon>
        <taxon>Saccharomycodaceae</taxon>
        <taxon>Hanseniaspora</taxon>
    </lineage>
</organism>
<dbReference type="InterPro" id="IPR004841">
    <property type="entry name" value="AA-permease/SLC12A_dom"/>
</dbReference>
<accession>A0A1B7THB2</accession>
<dbReference type="PANTHER" id="PTHR43341">
    <property type="entry name" value="AMINO ACID PERMEASE"/>
    <property type="match status" value="1"/>
</dbReference>
<dbReference type="PIRSF" id="PIRSF006060">
    <property type="entry name" value="AA_transporter"/>
    <property type="match status" value="1"/>
</dbReference>
<feature type="transmembrane region" description="Helical" evidence="5">
    <location>
        <begin position="301"/>
        <end position="322"/>
    </location>
</feature>
<comment type="subcellular location">
    <subcellularLocation>
        <location evidence="1">Membrane</location>
        <topology evidence="1">Multi-pass membrane protein</topology>
    </subcellularLocation>
</comment>